<dbReference type="Proteomes" id="UP000016843">
    <property type="component" value="Unassembled WGS sequence"/>
</dbReference>
<accession>U5BUV3</accession>
<evidence type="ECO:0000313" key="1">
    <source>
        <dbReference type="EMBL" id="ERM80346.1"/>
    </source>
</evidence>
<organism evidence="1 2">
    <name type="scientific">Rhodonellum psychrophilum GCM71 = DSM 17998</name>
    <dbReference type="NCBI Taxonomy" id="1123057"/>
    <lineage>
        <taxon>Bacteria</taxon>
        <taxon>Pseudomonadati</taxon>
        <taxon>Bacteroidota</taxon>
        <taxon>Cytophagia</taxon>
        <taxon>Cytophagales</taxon>
        <taxon>Cytophagaceae</taxon>
        <taxon>Rhodonellum</taxon>
    </lineage>
</organism>
<protein>
    <submittedName>
        <fullName evidence="1">Uncharacterized protein</fullName>
    </submittedName>
</protein>
<dbReference type="AlphaFoldDB" id="U5BUV3"/>
<gene>
    <name evidence="1" type="ORF">P872_13675</name>
</gene>
<sequence length="75" mass="8395">MVSFGFPTLTVLNFDSLNSRKMRAFSGIFKFKPSGLVLWSFGLYFHGHFAPSVVCVPTDHVIPSPQTIPFEKTTD</sequence>
<proteinExistence type="predicted"/>
<comment type="caution">
    <text evidence="1">The sequence shown here is derived from an EMBL/GenBank/DDBJ whole genome shotgun (WGS) entry which is preliminary data.</text>
</comment>
<keyword evidence="2" id="KW-1185">Reference proteome</keyword>
<name>U5BUV3_9BACT</name>
<reference evidence="1 2" key="1">
    <citation type="journal article" date="2013" name="Genome Announc.">
        <title>Draft Genome Sequence of the Psychrophilic and Alkaliphilic Rhodonellum psychrophilum Strain GCM71T.</title>
        <authorList>
            <person name="Hauptmann A.L."/>
            <person name="Glaring M.A."/>
            <person name="Hallin P.F."/>
            <person name="Prieme A."/>
            <person name="Stougaard P."/>
        </authorList>
    </citation>
    <scope>NUCLEOTIDE SEQUENCE [LARGE SCALE GENOMIC DNA]</scope>
    <source>
        <strain evidence="1 2">GCM71</strain>
    </source>
</reference>
<dbReference type="EMBL" id="AWXR01000110">
    <property type="protein sequence ID" value="ERM80346.1"/>
    <property type="molecule type" value="Genomic_DNA"/>
</dbReference>
<evidence type="ECO:0000313" key="2">
    <source>
        <dbReference type="Proteomes" id="UP000016843"/>
    </source>
</evidence>